<organism evidence="14 15">
    <name type="scientific">Stutzerimonas tarimensis</name>
    <dbReference type="NCBI Taxonomy" id="1507735"/>
    <lineage>
        <taxon>Bacteria</taxon>
        <taxon>Pseudomonadati</taxon>
        <taxon>Pseudomonadota</taxon>
        <taxon>Gammaproteobacteria</taxon>
        <taxon>Pseudomonadales</taxon>
        <taxon>Pseudomonadaceae</taxon>
        <taxon>Stutzerimonas</taxon>
    </lineage>
</organism>
<keyword evidence="8 12" id="KW-0812">Transmembrane</keyword>
<evidence type="ECO:0000256" key="8">
    <source>
        <dbReference type="ARBA" id="ARBA00022692"/>
    </source>
</evidence>
<dbReference type="PANTHER" id="PTHR30558">
    <property type="entry name" value="EXBD MEMBRANE COMPONENT OF PMF-DRIVEN MACROMOLECULE IMPORT SYSTEM"/>
    <property type="match status" value="1"/>
</dbReference>
<reference evidence="15" key="1">
    <citation type="journal article" date="2019" name="Int. J. Syst. Evol. Microbiol.">
        <title>The Global Catalogue of Microorganisms (GCM) 10K type strain sequencing project: providing services to taxonomists for standard genome sequencing and annotation.</title>
        <authorList>
            <consortium name="The Broad Institute Genomics Platform"/>
            <consortium name="The Broad Institute Genome Sequencing Center for Infectious Disease"/>
            <person name="Wu L."/>
            <person name="Ma J."/>
        </authorList>
    </citation>
    <scope>NUCLEOTIDE SEQUENCE [LARGE SCALE GENOMIC DNA]</scope>
    <source>
        <strain evidence="15">KCTC 42447</strain>
    </source>
</reference>
<sequence length="127" mass="13984">MDEKPFESMNMVPFIDIMLVLLTIVLMTSSFIVSGKIPVNLPQATASAPDRSEQRTIELDAEGTIYLDSQPLTTEALGRTIEEEDRETAFLLRADQAVSLQHFVDVVDVLKQLGFGKVAVQTESGGR</sequence>
<feature type="transmembrane region" description="Helical" evidence="13">
    <location>
        <begin position="12"/>
        <end position="33"/>
    </location>
</feature>
<accession>A0ABV7TAB0</accession>
<evidence type="ECO:0000256" key="3">
    <source>
        <dbReference type="ARBA" id="ARBA00005811"/>
    </source>
</evidence>
<proteinExistence type="inferred from homology"/>
<evidence type="ECO:0000256" key="5">
    <source>
        <dbReference type="ARBA" id="ARBA00022448"/>
    </source>
</evidence>
<protein>
    <submittedName>
        <fullName evidence="14">ExbD/TolR family protein</fullName>
    </submittedName>
</protein>
<comment type="function">
    <text evidence="1">Involved in the TonB-dependent energy-dependent transport of various receptor-bound substrates.</text>
</comment>
<keyword evidence="9 12" id="KW-0653">Protein transport</keyword>
<dbReference type="PANTHER" id="PTHR30558:SF12">
    <property type="entry name" value="BIOPOLYMER TRANSPORT PROTEIN EXBD"/>
    <property type="match status" value="1"/>
</dbReference>
<evidence type="ECO:0000256" key="1">
    <source>
        <dbReference type="ARBA" id="ARBA00003540"/>
    </source>
</evidence>
<keyword evidence="6" id="KW-1003">Cell membrane</keyword>
<keyword evidence="11 13" id="KW-0472">Membrane</keyword>
<evidence type="ECO:0000256" key="9">
    <source>
        <dbReference type="ARBA" id="ARBA00022927"/>
    </source>
</evidence>
<keyword evidence="10 13" id="KW-1133">Transmembrane helix</keyword>
<comment type="similarity">
    <text evidence="3 12">Belongs to the ExbD/TolR family.</text>
</comment>
<dbReference type="InterPro" id="IPR003400">
    <property type="entry name" value="ExbD"/>
</dbReference>
<dbReference type="Gene3D" id="3.30.420.270">
    <property type="match status" value="1"/>
</dbReference>
<gene>
    <name evidence="14" type="ORF">ACFOMF_15655</name>
</gene>
<evidence type="ECO:0000313" key="14">
    <source>
        <dbReference type="EMBL" id="MFC3609217.1"/>
    </source>
</evidence>
<dbReference type="RefSeq" id="WP_386366565.1">
    <property type="nucleotide sequence ID" value="NZ_JBHRXZ010000024.1"/>
</dbReference>
<dbReference type="EMBL" id="JBHRXZ010000024">
    <property type="protein sequence ID" value="MFC3609217.1"/>
    <property type="molecule type" value="Genomic_DNA"/>
</dbReference>
<comment type="caution">
    <text evidence="14">The sequence shown here is derived from an EMBL/GenBank/DDBJ whole genome shotgun (WGS) entry which is preliminary data.</text>
</comment>
<keyword evidence="15" id="KW-1185">Reference proteome</keyword>
<keyword evidence="7" id="KW-0997">Cell inner membrane</keyword>
<comment type="subunit">
    <text evidence="4">The accessory proteins ExbB and ExbD seem to form a complex with TonB.</text>
</comment>
<name>A0ABV7TAB0_9GAMM</name>
<evidence type="ECO:0000256" key="13">
    <source>
        <dbReference type="SAM" id="Phobius"/>
    </source>
</evidence>
<dbReference type="Proteomes" id="UP001595630">
    <property type="component" value="Unassembled WGS sequence"/>
</dbReference>
<evidence type="ECO:0000256" key="12">
    <source>
        <dbReference type="RuleBase" id="RU003879"/>
    </source>
</evidence>
<evidence type="ECO:0000256" key="10">
    <source>
        <dbReference type="ARBA" id="ARBA00022989"/>
    </source>
</evidence>
<evidence type="ECO:0000256" key="4">
    <source>
        <dbReference type="ARBA" id="ARBA00011471"/>
    </source>
</evidence>
<evidence type="ECO:0000256" key="6">
    <source>
        <dbReference type="ARBA" id="ARBA00022475"/>
    </source>
</evidence>
<keyword evidence="5 12" id="KW-0813">Transport</keyword>
<comment type="subcellular location">
    <subcellularLocation>
        <location evidence="2">Cell inner membrane</location>
        <topology evidence="2">Single-pass type II membrane protein</topology>
    </subcellularLocation>
    <subcellularLocation>
        <location evidence="12">Cell membrane</location>
        <topology evidence="12">Single-pass type II membrane protein</topology>
    </subcellularLocation>
</comment>
<evidence type="ECO:0000256" key="2">
    <source>
        <dbReference type="ARBA" id="ARBA00004249"/>
    </source>
</evidence>
<evidence type="ECO:0000256" key="7">
    <source>
        <dbReference type="ARBA" id="ARBA00022519"/>
    </source>
</evidence>
<evidence type="ECO:0000256" key="11">
    <source>
        <dbReference type="ARBA" id="ARBA00023136"/>
    </source>
</evidence>
<dbReference type="Pfam" id="PF02472">
    <property type="entry name" value="ExbD"/>
    <property type="match status" value="1"/>
</dbReference>
<evidence type="ECO:0000313" key="15">
    <source>
        <dbReference type="Proteomes" id="UP001595630"/>
    </source>
</evidence>